<evidence type="ECO:0000256" key="3">
    <source>
        <dbReference type="ARBA" id="ARBA00022692"/>
    </source>
</evidence>
<keyword evidence="5 7" id="KW-0472">Membrane</keyword>
<evidence type="ECO:0000256" key="5">
    <source>
        <dbReference type="ARBA" id="ARBA00023136"/>
    </source>
</evidence>
<comment type="caution">
    <text evidence="8">The sequence shown here is derived from an EMBL/GenBank/DDBJ whole genome shotgun (WGS) entry which is preliminary data.</text>
</comment>
<feature type="transmembrane region" description="Helical" evidence="7">
    <location>
        <begin position="78"/>
        <end position="96"/>
    </location>
</feature>
<feature type="region of interest" description="Disordered" evidence="6">
    <location>
        <begin position="1"/>
        <end position="49"/>
    </location>
</feature>
<evidence type="ECO:0000256" key="6">
    <source>
        <dbReference type="SAM" id="MobiDB-lite"/>
    </source>
</evidence>
<dbReference type="RefSeq" id="WP_380586493.1">
    <property type="nucleotide sequence ID" value="NZ_JBHSQJ010000099.1"/>
</dbReference>
<keyword evidence="3 7" id="KW-0812">Transmembrane</keyword>
<dbReference type="InterPro" id="IPR017039">
    <property type="entry name" value="Virul_fac_BrkB"/>
</dbReference>
<dbReference type="Pfam" id="PF03631">
    <property type="entry name" value="Virul_fac_BrkB"/>
    <property type="match status" value="1"/>
</dbReference>
<feature type="transmembrane region" description="Helical" evidence="7">
    <location>
        <begin position="209"/>
        <end position="226"/>
    </location>
</feature>
<evidence type="ECO:0000256" key="1">
    <source>
        <dbReference type="ARBA" id="ARBA00004651"/>
    </source>
</evidence>
<protein>
    <submittedName>
        <fullName evidence="8">YhjD/YihY/BrkB family envelope integrity protein</fullName>
    </submittedName>
</protein>
<feature type="transmembrane region" description="Helical" evidence="7">
    <location>
        <begin position="238"/>
        <end position="258"/>
    </location>
</feature>
<feature type="transmembrane region" description="Helical" evidence="7">
    <location>
        <begin position="270"/>
        <end position="294"/>
    </location>
</feature>
<reference evidence="9" key="1">
    <citation type="journal article" date="2019" name="Int. J. Syst. Evol. Microbiol.">
        <title>The Global Catalogue of Microorganisms (GCM) 10K type strain sequencing project: providing services to taxonomists for standard genome sequencing and annotation.</title>
        <authorList>
            <consortium name="The Broad Institute Genomics Platform"/>
            <consortium name="The Broad Institute Genome Sequencing Center for Infectious Disease"/>
            <person name="Wu L."/>
            <person name="Ma J."/>
        </authorList>
    </citation>
    <scope>NUCLEOTIDE SEQUENCE [LARGE SCALE GENOMIC DNA]</scope>
    <source>
        <strain evidence="9">JCM 4816</strain>
    </source>
</reference>
<organism evidence="8 9">
    <name type="scientific">Streptacidiphilus monticola</name>
    <dbReference type="NCBI Taxonomy" id="2161674"/>
    <lineage>
        <taxon>Bacteria</taxon>
        <taxon>Bacillati</taxon>
        <taxon>Actinomycetota</taxon>
        <taxon>Actinomycetes</taxon>
        <taxon>Kitasatosporales</taxon>
        <taxon>Streptomycetaceae</taxon>
        <taxon>Streptacidiphilus</taxon>
    </lineage>
</organism>
<gene>
    <name evidence="8" type="ORF">ACFP3V_22820</name>
</gene>
<keyword evidence="9" id="KW-1185">Reference proteome</keyword>
<evidence type="ECO:0000256" key="7">
    <source>
        <dbReference type="SAM" id="Phobius"/>
    </source>
</evidence>
<feature type="transmembrane region" description="Helical" evidence="7">
    <location>
        <begin position="180"/>
        <end position="197"/>
    </location>
</feature>
<dbReference type="EMBL" id="JBHSQJ010000099">
    <property type="protein sequence ID" value="MFC5910039.1"/>
    <property type="molecule type" value="Genomic_DNA"/>
</dbReference>
<accession>A0ABW1G8R1</accession>
<name>A0ABW1G8R1_9ACTN</name>
<evidence type="ECO:0000256" key="2">
    <source>
        <dbReference type="ARBA" id="ARBA00022475"/>
    </source>
</evidence>
<keyword evidence="2" id="KW-1003">Cell membrane</keyword>
<keyword evidence="4 7" id="KW-1133">Transmembrane helix</keyword>
<evidence type="ECO:0000256" key="4">
    <source>
        <dbReference type="ARBA" id="ARBA00022989"/>
    </source>
</evidence>
<comment type="subcellular location">
    <subcellularLocation>
        <location evidence="1">Cell membrane</location>
        <topology evidence="1">Multi-pass membrane protein</topology>
    </subcellularLocation>
</comment>
<proteinExistence type="predicted"/>
<feature type="transmembrane region" description="Helical" evidence="7">
    <location>
        <begin position="138"/>
        <end position="159"/>
    </location>
</feature>
<evidence type="ECO:0000313" key="8">
    <source>
        <dbReference type="EMBL" id="MFC5910039.1"/>
    </source>
</evidence>
<evidence type="ECO:0000313" key="9">
    <source>
        <dbReference type="Proteomes" id="UP001596174"/>
    </source>
</evidence>
<sequence>MSPSVPLGPGGTREHRPEQRPPAPGTAEPQADADHDATRGASDASGGTHRRAAAVGDWFQRLWHGAERVELLHRSMGFAALGLVTLVPLLIVVAAADPFHRHGLAGWVVDGMDLPSKDAASVQRLFATQHQVLSTTSALSLAAVAVFGLTFVSAVQNGYERVWQLPAGPWRHAWRRTIRRAVWLAVLTAYLYAVAQSRDLLDGGTAQTAVRVVLILAAGLVFFWWGQSFLLGRRVPALRLLPGALLTVGGLAGLRWFSGLVFSRMIVDNAVSYGVVGTVLVVESWLIGVGFVVFGGALLGRRLVCSEAAEAPDLPGNTES</sequence>
<dbReference type="Proteomes" id="UP001596174">
    <property type="component" value="Unassembled WGS sequence"/>
</dbReference>